<evidence type="ECO:0000256" key="2">
    <source>
        <dbReference type="SAM" id="Phobius"/>
    </source>
</evidence>
<name>A0A815ACZ3_ADIRI</name>
<proteinExistence type="predicted"/>
<keyword evidence="2" id="KW-0472">Membrane</keyword>
<dbReference type="Proteomes" id="UP000663852">
    <property type="component" value="Unassembled WGS sequence"/>
</dbReference>
<reference evidence="3" key="1">
    <citation type="submission" date="2021-02" db="EMBL/GenBank/DDBJ databases">
        <authorList>
            <person name="Nowell W R."/>
        </authorList>
    </citation>
    <scope>NUCLEOTIDE SEQUENCE</scope>
</reference>
<gene>
    <name evidence="3" type="ORF">EDS130_LOCUS28140</name>
</gene>
<evidence type="ECO:0000256" key="1">
    <source>
        <dbReference type="SAM" id="MobiDB-lite"/>
    </source>
</evidence>
<dbReference type="AlphaFoldDB" id="A0A815ACZ3"/>
<dbReference type="EMBL" id="CAJNOJ010000182">
    <property type="protein sequence ID" value="CAF1254029.1"/>
    <property type="molecule type" value="Genomic_DNA"/>
</dbReference>
<feature type="region of interest" description="Disordered" evidence="1">
    <location>
        <begin position="476"/>
        <end position="502"/>
    </location>
</feature>
<protein>
    <submittedName>
        <fullName evidence="3">Uncharacterized protein</fullName>
    </submittedName>
</protein>
<feature type="region of interest" description="Disordered" evidence="1">
    <location>
        <begin position="436"/>
        <end position="456"/>
    </location>
</feature>
<keyword evidence="2" id="KW-0812">Transmembrane</keyword>
<keyword evidence="2" id="KW-1133">Transmembrane helix</keyword>
<feature type="region of interest" description="Disordered" evidence="1">
    <location>
        <begin position="129"/>
        <end position="159"/>
    </location>
</feature>
<feature type="compositionally biased region" description="Basic residues" evidence="1">
    <location>
        <begin position="477"/>
        <end position="502"/>
    </location>
</feature>
<comment type="caution">
    <text evidence="3">The sequence shown here is derived from an EMBL/GenBank/DDBJ whole genome shotgun (WGS) entry which is preliminary data.</text>
</comment>
<organism evidence="3 4">
    <name type="scientific">Adineta ricciae</name>
    <name type="common">Rotifer</name>
    <dbReference type="NCBI Taxonomy" id="249248"/>
    <lineage>
        <taxon>Eukaryota</taxon>
        <taxon>Metazoa</taxon>
        <taxon>Spiralia</taxon>
        <taxon>Gnathifera</taxon>
        <taxon>Rotifera</taxon>
        <taxon>Eurotatoria</taxon>
        <taxon>Bdelloidea</taxon>
        <taxon>Adinetida</taxon>
        <taxon>Adinetidae</taxon>
        <taxon>Adineta</taxon>
    </lineage>
</organism>
<accession>A0A815ACZ3</accession>
<sequence length="865" mass="98088">MRLFQTNLAVRRRKEKNNSLKDNTAYIFMPGAEEINLAPMNPSVSPNHLVPVTHAGWSRRAKVLLGLVGVFVTITILLQQQLPAPRLPQLLRRPQLQLHPHPPQVPAVRQQHRRPAQALLVLPPRRHHQLHQHPHPAPAPPALQRAPPAQHRRRPHPAQALVLPRQLRQRQLLQLLRRPPALVLPRQLRQLRLLQLLRRPPALVPPQQRQRRRPPAPALVRHQLAQVLLQPRPPLRPVQQLQPQLRALHQLRPRRPPAPAPVRHQLAQVLLQPRPPLRPVRQLQPQLRALHQLQPRQHPVQVLARRPPVQALPQPRPLHHPAPPVLRQVPARHRLHQLQLRRHQHPPVRLLRRALAVALVRHRLHQLQLRRRQHPPVRLLRQAPAVALVRHRLHQLQLRQHRRPVQVPARHQAHQALPQPHPLPHPARPLPHQLQVRHQLRQHQRPAQVPHQHRPARLLRRARAVAPAPRQLVPLRQRPHPHHHRPLRQRRRHQPHRQHRAQVLRQPQPLFCQRNWMFYRTRPSPCGIHSWEESVRWQRKVHLLVLILRPTHYGNSTSNDTVAGVHTGFYVTVSQCQPVLIGFRFACANDTTQSDPLTITIEGTSCDTLSSCANWTSLYNGSSGLDLRAASATYGEYQPVSNTAIYSSYRFLITSKRGASNLVSYSEVQLFGYTNYTGTAANGSANSSVLLTLKPGSLEPLWGTEIGGTSSLATEAASGIGTYVTGQGADKLFDKNFNTSYSSRGGYNDTGSDSDAGLNTGFFFTITRCQTTLSKFRFAPGVIASADPSYVIVEGTDCVSALNCSSWTPLYSGTAGVASISNRSSFGNFVYISSPKALPGYRFTVVTKRASSPYVSYSEVELYGY</sequence>
<feature type="transmembrane region" description="Helical" evidence="2">
    <location>
        <begin position="63"/>
        <end position="82"/>
    </location>
</feature>
<evidence type="ECO:0000313" key="4">
    <source>
        <dbReference type="Proteomes" id="UP000663852"/>
    </source>
</evidence>
<evidence type="ECO:0000313" key="3">
    <source>
        <dbReference type="EMBL" id="CAF1254029.1"/>
    </source>
</evidence>